<evidence type="ECO:0000313" key="1">
    <source>
        <dbReference type="EMBL" id="KXA93236.1"/>
    </source>
</evidence>
<name>A0A133UGN2_9EURY</name>
<dbReference type="Proteomes" id="UP000070373">
    <property type="component" value="Unassembled WGS sequence"/>
</dbReference>
<protein>
    <submittedName>
        <fullName evidence="1">Uncharacterized protein</fullName>
    </submittedName>
</protein>
<keyword evidence="2" id="KW-1185">Reference proteome</keyword>
<evidence type="ECO:0000313" key="2">
    <source>
        <dbReference type="Proteomes" id="UP000070373"/>
    </source>
</evidence>
<accession>A0A133UGN2</accession>
<comment type="caution">
    <text evidence="1">The sequence shown here is derived from an EMBL/GenBank/DDBJ whole genome shotgun (WGS) entry which is preliminary data.</text>
</comment>
<proteinExistence type="predicted"/>
<dbReference type="EMBL" id="LHXN01000011">
    <property type="protein sequence ID" value="KXA93236.1"/>
    <property type="molecule type" value="Genomic_DNA"/>
</dbReference>
<dbReference type="AlphaFoldDB" id="A0A133UGN2"/>
<sequence length="82" mass="9948">MERSHSVKGQKDRTDILNILINGNVDFKKYKEILSKYNLETYRERLVEIVREAEKEFSYLGIENFRKRKLIRKEIVEKLEES</sequence>
<reference evidence="1 2" key="1">
    <citation type="journal article" date="2016" name="Sci. Rep.">
        <title>Metabolic traits of an uncultured archaeal lineage -MSBL1- from brine pools of the Red Sea.</title>
        <authorList>
            <person name="Mwirichia R."/>
            <person name="Alam I."/>
            <person name="Rashid M."/>
            <person name="Vinu M."/>
            <person name="Ba-Alawi W."/>
            <person name="Anthony Kamau A."/>
            <person name="Kamanda Ngugi D."/>
            <person name="Goker M."/>
            <person name="Klenk H.P."/>
            <person name="Bajic V."/>
            <person name="Stingl U."/>
        </authorList>
    </citation>
    <scope>NUCLEOTIDE SEQUENCE [LARGE SCALE GENOMIC DNA]</scope>
    <source>
        <strain evidence="1">SCGC-AAA259E17</strain>
    </source>
</reference>
<gene>
    <name evidence="1" type="ORF">AKJ64_01085</name>
</gene>
<organism evidence="1 2">
    <name type="scientific">candidate division MSBL1 archaeon SCGC-AAA259E17</name>
    <dbReference type="NCBI Taxonomy" id="1698263"/>
    <lineage>
        <taxon>Archaea</taxon>
        <taxon>Methanobacteriati</taxon>
        <taxon>Methanobacteriota</taxon>
        <taxon>candidate division MSBL1</taxon>
    </lineage>
</organism>